<dbReference type="InterPro" id="IPR028939">
    <property type="entry name" value="P5C_Rdtase_cat_N"/>
</dbReference>
<organism evidence="3 4">
    <name type="scientific">Intoshia linei</name>
    <dbReference type="NCBI Taxonomy" id="1819745"/>
    <lineage>
        <taxon>Eukaryota</taxon>
        <taxon>Metazoa</taxon>
        <taxon>Spiralia</taxon>
        <taxon>Lophotrochozoa</taxon>
        <taxon>Mesozoa</taxon>
        <taxon>Orthonectida</taxon>
        <taxon>Rhopaluridae</taxon>
        <taxon>Intoshia</taxon>
    </lineage>
</organism>
<dbReference type="Gene3D" id="3.40.50.720">
    <property type="entry name" value="NAD(P)-binding Rossmann-like Domain"/>
    <property type="match status" value="1"/>
</dbReference>
<evidence type="ECO:0000256" key="1">
    <source>
        <dbReference type="ARBA" id="ARBA00005525"/>
    </source>
</evidence>
<evidence type="ECO:0000313" key="3">
    <source>
        <dbReference type="EMBL" id="OAF68107.1"/>
    </source>
</evidence>
<evidence type="ECO:0000313" key="4">
    <source>
        <dbReference type="Proteomes" id="UP000078046"/>
    </source>
</evidence>
<dbReference type="Proteomes" id="UP000078046">
    <property type="component" value="Unassembled WGS sequence"/>
</dbReference>
<dbReference type="OrthoDB" id="195672at2759"/>
<gene>
    <name evidence="3" type="ORF">A3Q56_04173</name>
</gene>
<accession>A0A177B1E7</accession>
<evidence type="ECO:0000259" key="2">
    <source>
        <dbReference type="Pfam" id="PF03807"/>
    </source>
</evidence>
<dbReference type="AlphaFoldDB" id="A0A177B1E7"/>
<keyword evidence="4" id="KW-1185">Reference proteome</keyword>
<protein>
    <submittedName>
        <fullName evidence="3">NADP-dependent oxidoreductase domain-containing protein 1</fullName>
    </submittedName>
</protein>
<dbReference type="GO" id="GO:0055129">
    <property type="term" value="P:L-proline biosynthetic process"/>
    <property type="evidence" value="ECO:0007669"/>
    <property type="project" value="TreeGrafter"/>
</dbReference>
<comment type="caution">
    <text evidence="3">The sequence shown here is derived from an EMBL/GenBank/DDBJ whole genome shotgun (WGS) entry which is preliminary data.</text>
</comment>
<dbReference type="EMBL" id="LWCA01000513">
    <property type="protein sequence ID" value="OAF68107.1"/>
    <property type="molecule type" value="Genomic_DNA"/>
</dbReference>
<dbReference type="PANTHER" id="PTHR11645:SF58">
    <property type="entry name" value="NADP-DEPENDENT OXIDOREDUCTASE DOMAIN-CONTAINING PROTEIN 1"/>
    <property type="match status" value="1"/>
</dbReference>
<reference evidence="3 4" key="1">
    <citation type="submission" date="2016-04" db="EMBL/GenBank/DDBJ databases">
        <title>The genome of Intoshia linei affirms orthonectids as highly simplified spiralians.</title>
        <authorList>
            <person name="Mikhailov K.V."/>
            <person name="Slusarev G.S."/>
            <person name="Nikitin M.A."/>
            <person name="Logacheva M.D."/>
            <person name="Penin A."/>
            <person name="Aleoshin V."/>
            <person name="Panchin Y.V."/>
        </authorList>
    </citation>
    <scope>NUCLEOTIDE SEQUENCE [LARGE SCALE GENOMIC DNA]</scope>
    <source>
        <strain evidence="3">Intl2013</strain>
        <tissue evidence="3">Whole animal</tissue>
    </source>
</reference>
<dbReference type="Pfam" id="PF03807">
    <property type="entry name" value="F420_oxidored"/>
    <property type="match status" value="1"/>
</dbReference>
<proteinExistence type="inferred from homology"/>
<dbReference type="InterPro" id="IPR036291">
    <property type="entry name" value="NAD(P)-bd_dom_sf"/>
</dbReference>
<name>A0A177B1E7_9BILA</name>
<dbReference type="GO" id="GO:0004735">
    <property type="term" value="F:pyrroline-5-carboxylate reductase activity"/>
    <property type="evidence" value="ECO:0007669"/>
    <property type="project" value="TreeGrafter"/>
</dbReference>
<sequence>MKMKRKTIAIDLSEEFDKINSVNMFINNDYIFESHDTSNIDQFKKSKKKIFLLSNILCNHAAIYVNLLNDVWYHANNLYIEKENNTNKMIPYLNREIFSRLKIGVIGYGTIGKSPGDIMTNELYISTRQPETLDELKAQGVICMFDNVLITKKCDIIFICVLPDQFKFVRYDLYGNIKQNQIIYSFCSSHDLGFITKSLNTTNVIKACGEDLVSSIESFETKLFFYKTLQELWQDKSFINYSCPILKSNVSICYDKILESWIYSALNMCTLHGISKDNTCSILNNVFNRNNDIEKFDDSFFVSNKQGFNLQNNLKSVFQHFNLHLVQIKKSPLSVKLNNNSNILQNIEKIYFQIFDDYNDLSIKQGEMKQI</sequence>
<dbReference type="PANTHER" id="PTHR11645">
    <property type="entry name" value="PYRROLINE-5-CARBOXYLATE REDUCTASE"/>
    <property type="match status" value="1"/>
</dbReference>
<feature type="domain" description="Pyrroline-5-carboxylate reductase catalytic N-terminal" evidence="2">
    <location>
        <begin position="102"/>
        <end position="183"/>
    </location>
</feature>
<dbReference type="SUPFAM" id="SSF51735">
    <property type="entry name" value="NAD(P)-binding Rossmann-fold domains"/>
    <property type="match status" value="1"/>
</dbReference>
<comment type="similarity">
    <text evidence="1">Belongs to the pyrroline-5-carboxylate reductase family.</text>
</comment>